<dbReference type="AlphaFoldDB" id="A0A448TK55"/>
<evidence type="ECO:0000259" key="1">
    <source>
        <dbReference type="Pfam" id="PF10006"/>
    </source>
</evidence>
<dbReference type="RefSeq" id="WP_005520832.1">
    <property type="nucleotide sequence ID" value="NZ_CAUOLB010000007.1"/>
</dbReference>
<comment type="caution">
    <text evidence="2">The sequence shown here is derived from an EMBL/GenBank/DDBJ whole genome shotgun (WGS) entry which is preliminary data.</text>
</comment>
<accession>A0A448TK55</accession>
<dbReference type="Proteomes" id="UP000249886">
    <property type="component" value="Unassembled WGS sequence"/>
</dbReference>
<feature type="domain" description="DUF2249" evidence="1">
    <location>
        <begin position="15"/>
        <end position="83"/>
    </location>
</feature>
<name>A0A448TK55_9CORY</name>
<proteinExistence type="predicted"/>
<gene>
    <name evidence="2" type="primary">aniA</name>
    <name evidence="2" type="ORF">NCTC10254_01888</name>
</gene>
<sequence length="85" mass="9458">MPRDLPLANNASIPELDVVQIPHEIRHGAIHGALSTRDIGQAMIIIAPHNPLPLLREIAARDEEFAVEYLSEGPDAWRIQFTRTA</sequence>
<reference evidence="2 3" key="1">
    <citation type="submission" date="2018-06" db="EMBL/GenBank/DDBJ databases">
        <authorList>
            <consortium name="Pathogen Informatics"/>
            <person name="Doyle S."/>
        </authorList>
    </citation>
    <scope>NUCLEOTIDE SEQUENCE [LARGE SCALE GENOMIC DNA]</scope>
    <source>
        <strain evidence="2 3">NCTC10254</strain>
    </source>
</reference>
<dbReference type="Pfam" id="PF10006">
    <property type="entry name" value="DUF2249"/>
    <property type="match status" value="1"/>
</dbReference>
<dbReference type="InterPro" id="IPR018720">
    <property type="entry name" value="DUF2249"/>
</dbReference>
<dbReference type="GeneID" id="84574098"/>
<dbReference type="EMBL" id="UARK01000023">
    <property type="protein sequence ID" value="SPW30780.1"/>
    <property type="molecule type" value="Genomic_DNA"/>
</dbReference>
<protein>
    <submittedName>
        <fullName evidence="2">Copper-containing nitrite reductase</fullName>
    </submittedName>
</protein>
<organism evidence="2 3">
    <name type="scientific">Corynebacterium matruchotii</name>
    <dbReference type="NCBI Taxonomy" id="43768"/>
    <lineage>
        <taxon>Bacteria</taxon>
        <taxon>Bacillati</taxon>
        <taxon>Actinomycetota</taxon>
        <taxon>Actinomycetes</taxon>
        <taxon>Mycobacteriales</taxon>
        <taxon>Corynebacteriaceae</taxon>
        <taxon>Corynebacterium</taxon>
    </lineage>
</organism>
<evidence type="ECO:0000313" key="3">
    <source>
        <dbReference type="Proteomes" id="UP000249886"/>
    </source>
</evidence>
<evidence type="ECO:0000313" key="2">
    <source>
        <dbReference type="EMBL" id="SPW30780.1"/>
    </source>
</evidence>